<reference evidence="2" key="2">
    <citation type="submission" date="2015-01" db="EMBL/GenBank/DDBJ databases">
        <title>Evolutionary Origins and Diversification of the Mycorrhizal Mutualists.</title>
        <authorList>
            <consortium name="DOE Joint Genome Institute"/>
            <consortium name="Mycorrhizal Genomics Consortium"/>
            <person name="Kohler A."/>
            <person name="Kuo A."/>
            <person name="Nagy L.G."/>
            <person name="Floudas D."/>
            <person name="Copeland A."/>
            <person name="Barry K.W."/>
            <person name="Cichocki N."/>
            <person name="Veneault-Fourrey C."/>
            <person name="LaButti K."/>
            <person name="Lindquist E.A."/>
            <person name="Lipzen A."/>
            <person name="Lundell T."/>
            <person name="Morin E."/>
            <person name="Murat C."/>
            <person name="Riley R."/>
            <person name="Ohm R."/>
            <person name="Sun H."/>
            <person name="Tunlid A."/>
            <person name="Henrissat B."/>
            <person name="Grigoriev I.V."/>
            <person name="Hibbett D.S."/>
            <person name="Martin F."/>
        </authorList>
    </citation>
    <scope>NUCLEOTIDE SEQUENCE [LARGE SCALE GENOMIC DNA]</scope>
    <source>
        <strain evidence="2">Ve08.2h10</strain>
    </source>
</reference>
<feature type="non-terminal residue" evidence="1">
    <location>
        <position position="1"/>
    </location>
</feature>
<dbReference type="EMBL" id="KN829656">
    <property type="protein sequence ID" value="KIK73525.1"/>
    <property type="molecule type" value="Genomic_DNA"/>
</dbReference>
<evidence type="ECO:0000313" key="1">
    <source>
        <dbReference type="EMBL" id="KIK73525.1"/>
    </source>
</evidence>
<evidence type="ECO:0000313" key="2">
    <source>
        <dbReference type="Proteomes" id="UP000054538"/>
    </source>
</evidence>
<accession>A0A0D0D8T2</accession>
<dbReference type="HOGENOM" id="CLU_2020757_0_0_1"/>
<organism evidence="1 2">
    <name type="scientific">Paxillus rubicundulus Ve08.2h10</name>
    <dbReference type="NCBI Taxonomy" id="930991"/>
    <lineage>
        <taxon>Eukaryota</taxon>
        <taxon>Fungi</taxon>
        <taxon>Dikarya</taxon>
        <taxon>Basidiomycota</taxon>
        <taxon>Agaricomycotina</taxon>
        <taxon>Agaricomycetes</taxon>
        <taxon>Agaricomycetidae</taxon>
        <taxon>Boletales</taxon>
        <taxon>Paxilineae</taxon>
        <taxon>Paxillaceae</taxon>
        <taxon>Paxillus</taxon>
    </lineage>
</organism>
<dbReference type="OrthoDB" id="10450231at2759"/>
<gene>
    <name evidence="1" type="ORF">PAXRUDRAFT_178205</name>
</gene>
<name>A0A0D0D8T2_9AGAM</name>
<dbReference type="InParanoid" id="A0A0D0D8T2"/>
<proteinExistence type="predicted"/>
<reference evidence="1 2" key="1">
    <citation type="submission" date="2014-04" db="EMBL/GenBank/DDBJ databases">
        <authorList>
            <consortium name="DOE Joint Genome Institute"/>
            <person name="Kuo A."/>
            <person name="Kohler A."/>
            <person name="Jargeat P."/>
            <person name="Nagy L.G."/>
            <person name="Floudas D."/>
            <person name="Copeland A."/>
            <person name="Barry K.W."/>
            <person name="Cichocki N."/>
            <person name="Veneault-Fourrey C."/>
            <person name="LaButti K."/>
            <person name="Lindquist E.A."/>
            <person name="Lipzen A."/>
            <person name="Lundell T."/>
            <person name="Morin E."/>
            <person name="Murat C."/>
            <person name="Sun H."/>
            <person name="Tunlid A."/>
            <person name="Henrissat B."/>
            <person name="Grigoriev I.V."/>
            <person name="Hibbett D.S."/>
            <person name="Martin F."/>
            <person name="Nordberg H.P."/>
            <person name="Cantor M.N."/>
            <person name="Hua S.X."/>
        </authorList>
    </citation>
    <scope>NUCLEOTIDE SEQUENCE [LARGE SCALE GENOMIC DNA]</scope>
    <source>
        <strain evidence="1 2">Ve08.2h10</strain>
    </source>
</reference>
<dbReference type="Proteomes" id="UP000054538">
    <property type="component" value="Unassembled WGS sequence"/>
</dbReference>
<keyword evidence="2" id="KW-1185">Reference proteome</keyword>
<dbReference type="AlphaFoldDB" id="A0A0D0D8T2"/>
<sequence length="123" mass="14318">ECPIPFARPLRENPSSTMKNEYITYVKESHNFTSLTPQLLERSPLLNNSLALLQNFRAQNIIEYLQQTPRASIAIDWVRELLEHLQCEQQDLLVLNLHQLGFNDLVYNTHKGLPHPFRNPLCP</sequence>
<protein>
    <submittedName>
        <fullName evidence="1">Uncharacterized protein</fullName>
    </submittedName>
</protein>